<dbReference type="Gene3D" id="1.10.510.10">
    <property type="entry name" value="Transferase(Phosphotransferase) domain 1"/>
    <property type="match status" value="1"/>
</dbReference>
<evidence type="ECO:0000313" key="9">
    <source>
        <dbReference type="Proteomes" id="UP000007797"/>
    </source>
</evidence>
<dbReference type="OrthoDB" id="4062651at2759"/>
<dbReference type="PROSITE" id="PS50011">
    <property type="entry name" value="PROTEIN_KINASE_DOM"/>
    <property type="match status" value="1"/>
</dbReference>
<evidence type="ECO:0000256" key="6">
    <source>
        <dbReference type="SAM" id="MobiDB-lite"/>
    </source>
</evidence>
<dbReference type="PANTHER" id="PTHR43671">
    <property type="entry name" value="SERINE/THREONINE-PROTEIN KINASE NEK"/>
    <property type="match status" value="1"/>
</dbReference>
<sequence length="955" mass="104408">MSTLTIPKPTTPSSTTSPSSPCLPSSATSLTYIYLHNNRYIMNKYTVVKVIGSGGEAKALLVKKNGTEQLFVLKQRNFTNLEQANEGLNEAMSLAKIQNQNIVKFEEVFLMNNGITHSLCIVMEYCDGGDLMDFMVNLIRHATAVHDQAMMITSPTLSSATNSNSLSPNVGSLGALNVGSHSNLFSFISPANSFNYKIPSIIDEEQSLATPSIVGSVLLEDDRSTTYTYSSTSSNNSNSTNSPVPHITTTSPPSPLSPKSSNNINNINSNTKPAGDSTTTTPTPTTPGTAAVPTGANFSNFITNPSLLKANMLNRSDDVSMLAPTSPKPGSKSDPPPNTNNTNNTNNSHPTTITVNGGSPTQSSPYTETKKKRRSWFKSHRKSKSNSSAMEPHHTIPATALNYPTSPPPESQLSLQIPKKILYNWLYQLCMGVQAIHSAHLIHRDLKSENIFLSNYLIKIGDFGLATNFSEDPIVGIAGTYCYSAPEVLNNEPYSRSSDIFSLGCIIYEMTTLRLLPLTRRYIAEELLAGTFDSNAFLREFPIEHFQIGELCLKMLDLNPQLRPTIEAILQHKMFERFRTIMISASHSNLASLLSTHSPSTSLSPELSLSPLTISSTPSSISLIKSQSLYNVSPLGGFRKQLDRNDLNSAAYILAEAYSNDPRFSWARKRRNNSNGSNSNGNVNGNNNNNNGNVNGNSSVNSSSSTVNGHGCGGTSPLSTSTASFPPPPSSSYHSASLNSSTGIPSSLNSTSSIPPLSPTPPNISSTSKKSGILPLMEEMDEGFFIRKAFFDAALKIMYNERFIIWGYYNSENVLHGVACWISPESKKIPYGMMMLKILSILPKVGLRATKRIKDLMEVLDRAMERTETSENGYHLAYMAISKDYRGKGIGPYLLGPVLEWCDFSNKKAKAIVLKQRSISFFMRQSFDMSYEMKGNDLPEGIDVIWVMERSPKPN</sequence>
<evidence type="ECO:0000256" key="4">
    <source>
        <dbReference type="ARBA" id="ARBA00022777"/>
    </source>
</evidence>
<reference evidence="9" key="1">
    <citation type="journal article" date="2011" name="Genome Res.">
        <title>Phylogeny-wide analysis of social amoeba genomes highlights ancient origins for complex intercellular communication.</title>
        <authorList>
            <person name="Heidel A.J."/>
            <person name="Lawal H.M."/>
            <person name="Felder M."/>
            <person name="Schilde C."/>
            <person name="Helps N.R."/>
            <person name="Tunggal B."/>
            <person name="Rivero F."/>
            <person name="John U."/>
            <person name="Schleicher M."/>
            <person name="Eichinger L."/>
            <person name="Platzer M."/>
            <person name="Noegel A.A."/>
            <person name="Schaap P."/>
            <person name="Gloeckner G."/>
        </authorList>
    </citation>
    <scope>NUCLEOTIDE SEQUENCE [LARGE SCALE GENOMIC DNA]</scope>
    <source>
        <strain evidence="9">SH3</strain>
    </source>
</reference>
<keyword evidence="5" id="KW-0067">ATP-binding</keyword>
<feature type="compositionally biased region" description="Low complexity" evidence="6">
    <location>
        <begin position="226"/>
        <end position="296"/>
    </location>
</feature>
<feature type="compositionally biased region" description="Low complexity" evidence="6">
    <location>
        <begin position="731"/>
        <end position="755"/>
    </location>
</feature>
<keyword evidence="4" id="KW-0418">Kinase</keyword>
<keyword evidence="2" id="KW-0808">Transferase</keyword>
<evidence type="ECO:0000256" key="5">
    <source>
        <dbReference type="ARBA" id="ARBA00022840"/>
    </source>
</evidence>
<dbReference type="GO" id="GO:0005524">
    <property type="term" value="F:ATP binding"/>
    <property type="evidence" value="ECO:0007669"/>
    <property type="project" value="UniProtKB-KW"/>
</dbReference>
<dbReference type="Gene3D" id="3.30.200.20">
    <property type="entry name" value="Phosphorylase Kinase, domain 1"/>
    <property type="match status" value="1"/>
</dbReference>
<dbReference type="SMART" id="SM00220">
    <property type="entry name" value="S_TKc"/>
    <property type="match status" value="1"/>
</dbReference>
<evidence type="ECO:0000256" key="2">
    <source>
        <dbReference type="ARBA" id="ARBA00022679"/>
    </source>
</evidence>
<feature type="domain" description="Protein kinase" evidence="7">
    <location>
        <begin position="45"/>
        <end position="575"/>
    </location>
</feature>
<dbReference type="GO" id="GO:0004674">
    <property type="term" value="F:protein serine/threonine kinase activity"/>
    <property type="evidence" value="ECO:0007669"/>
    <property type="project" value="UniProtKB-EC"/>
</dbReference>
<dbReference type="Gene3D" id="3.40.630.30">
    <property type="match status" value="1"/>
</dbReference>
<feature type="region of interest" description="Disordered" evidence="6">
    <location>
        <begin position="667"/>
        <end position="769"/>
    </location>
</feature>
<dbReference type="Proteomes" id="UP000007797">
    <property type="component" value="Unassembled WGS sequence"/>
</dbReference>
<organism evidence="8 9">
    <name type="scientific">Cavenderia fasciculata</name>
    <name type="common">Slime mold</name>
    <name type="synonym">Dictyostelium fasciculatum</name>
    <dbReference type="NCBI Taxonomy" id="261658"/>
    <lineage>
        <taxon>Eukaryota</taxon>
        <taxon>Amoebozoa</taxon>
        <taxon>Evosea</taxon>
        <taxon>Eumycetozoa</taxon>
        <taxon>Dictyostelia</taxon>
        <taxon>Acytosteliales</taxon>
        <taxon>Cavenderiaceae</taxon>
        <taxon>Cavenderia</taxon>
    </lineage>
</organism>
<evidence type="ECO:0000256" key="1">
    <source>
        <dbReference type="ARBA" id="ARBA00012513"/>
    </source>
</evidence>
<evidence type="ECO:0000256" key="3">
    <source>
        <dbReference type="ARBA" id="ARBA00022741"/>
    </source>
</evidence>
<dbReference type="OMA" id="IEWAEHQ"/>
<dbReference type="EMBL" id="GL883010">
    <property type="protein sequence ID" value="EGG21910.1"/>
    <property type="molecule type" value="Genomic_DNA"/>
</dbReference>
<feature type="region of interest" description="Disordered" evidence="6">
    <location>
        <begin position="226"/>
        <end position="297"/>
    </location>
</feature>
<feature type="compositionally biased region" description="Basic residues" evidence="6">
    <location>
        <begin position="370"/>
        <end position="384"/>
    </location>
</feature>
<feature type="compositionally biased region" description="Polar residues" evidence="6">
    <location>
        <begin position="355"/>
        <end position="367"/>
    </location>
</feature>
<feature type="compositionally biased region" description="Low complexity" evidence="6">
    <location>
        <begin position="324"/>
        <end position="354"/>
    </location>
</feature>
<accession>F4PUU8</accession>
<dbReference type="InterPro" id="IPR000719">
    <property type="entry name" value="Prot_kinase_dom"/>
</dbReference>
<protein>
    <recommendedName>
        <fullName evidence="1">non-specific serine/threonine protein kinase</fullName>
        <ecNumber evidence="1">2.7.11.1</ecNumber>
    </recommendedName>
</protein>
<dbReference type="InterPro" id="IPR016181">
    <property type="entry name" value="Acyl_CoA_acyltransferase"/>
</dbReference>
<dbReference type="GeneID" id="14873929"/>
<dbReference type="InterPro" id="IPR011009">
    <property type="entry name" value="Kinase-like_dom_sf"/>
</dbReference>
<evidence type="ECO:0000313" key="8">
    <source>
        <dbReference type="EMBL" id="EGG21910.1"/>
    </source>
</evidence>
<gene>
    <name evidence="8" type="ORF">DFA_01796</name>
</gene>
<name>F4PUU8_CACFS</name>
<proteinExistence type="predicted"/>
<dbReference type="KEGG" id="dfa:DFA_01796"/>
<dbReference type="EC" id="2.7.11.1" evidence="1"/>
<dbReference type="InterPro" id="IPR008271">
    <property type="entry name" value="Ser/Thr_kinase_AS"/>
</dbReference>
<dbReference type="RefSeq" id="XP_004359761.1">
    <property type="nucleotide sequence ID" value="XM_004359704.1"/>
</dbReference>
<dbReference type="PANTHER" id="PTHR43671:SF13">
    <property type="entry name" value="SERINE_THREONINE-PROTEIN KINASE NEK2"/>
    <property type="match status" value="1"/>
</dbReference>
<dbReference type="SUPFAM" id="SSF55729">
    <property type="entry name" value="Acyl-CoA N-acyltransferases (Nat)"/>
    <property type="match status" value="1"/>
</dbReference>
<feature type="region of interest" description="Disordered" evidence="6">
    <location>
        <begin position="319"/>
        <end position="392"/>
    </location>
</feature>
<feature type="compositionally biased region" description="Low complexity" evidence="6">
    <location>
        <begin position="673"/>
        <end position="724"/>
    </location>
</feature>
<evidence type="ECO:0000259" key="7">
    <source>
        <dbReference type="PROSITE" id="PS50011"/>
    </source>
</evidence>
<dbReference type="AlphaFoldDB" id="F4PUU8"/>
<keyword evidence="3" id="KW-0547">Nucleotide-binding</keyword>
<feature type="region of interest" description="Disordered" evidence="6">
    <location>
        <begin position="1"/>
        <end position="24"/>
    </location>
</feature>
<dbReference type="CDD" id="cd04301">
    <property type="entry name" value="NAT_SF"/>
    <property type="match status" value="1"/>
</dbReference>
<dbReference type="SUPFAM" id="SSF56112">
    <property type="entry name" value="Protein kinase-like (PK-like)"/>
    <property type="match status" value="1"/>
</dbReference>
<dbReference type="PROSITE" id="PS00108">
    <property type="entry name" value="PROTEIN_KINASE_ST"/>
    <property type="match status" value="1"/>
</dbReference>
<dbReference type="Pfam" id="PF00069">
    <property type="entry name" value="Pkinase"/>
    <property type="match status" value="2"/>
</dbReference>
<dbReference type="InterPro" id="IPR050660">
    <property type="entry name" value="NEK_Ser/Thr_kinase"/>
</dbReference>
<keyword evidence="9" id="KW-1185">Reference proteome</keyword>